<keyword evidence="4" id="KW-0464">Manganese</keyword>
<proteinExistence type="predicted"/>
<dbReference type="InterPro" id="IPR031675">
    <property type="entry name" value="STPPase_N"/>
</dbReference>
<dbReference type="Pfam" id="PF16891">
    <property type="entry name" value="STPPase_N"/>
    <property type="match status" value="1"/>
</dbReference>
<organism evidence="6 7">
    <name type="scientific">Romanomermis culicivorax</name>
    <name type="common">Nematode worm</name>
    <dbReference type="NCBI Taxonomy" id="13658"/>
    <lineage>
        <taxon>Eukaryota</taxon>
        <taxon>Metazoa</taxon>
        <taxon>Ecdysozoa</taxon>
        <taxon>Nematoda</taxon>
        <taxon>Enoplea</taxon>
        <taxon>Dorylaimia</taxon>
        <taxon>Mermithida</taxon>
        <taxon>Mermithoidea</taxon>
        <taxon>Mermithidae</taxon>
        <taxon>Romanomermis</taxon>
    </lineage>
</organism>
<evidence type="ECO:0000256" key="2">
    <source>
        <dbReference type="ARBA" id="ARBA00022723"/>
    </source>
</evidence>
<evidence type="ECO:0000259" key="5">
    <source>
        <dbReference type="Pfam" id="PF16891"/>
    </source>
</evidence>
<dbReference type="GO" id="GO:0046872">
    <property type="term" value="F:metal ion binding"/>
    <property type="evidence" value="ECO:0007669"/>
    <property type="project" value="UniProtKB-KW"/>
</dbReference>
<dbReference type="Gene3D" id="3.60.21.10">
    <property type="match status" value="1"/>
</dbReference>
<dbReference type="AlphaFoldDB" id="A0A915J137"/>
<name>A0A915J137_ROMCU</name>
<sequence>MTGFDEYSDNGKQQQAAVPNLDIDGIILQLLENKGSTKQIQLSELQIRDICLASRAIFLAQSNLLELTAPVSIMGDIHGLIFQRFKM</sequence>
<evidence type="ECO:0000256" key="1">
    <source>
        <dbReference type="ARBA" id="ARBA00013081"/>
    </source>
</evidence>
<dbReference type="Proteomes" id="UP000887565">
    <property type="component" value="Unplaced"/>
</dbReference>
<keyword evidence="2" id="KW-0479">Metal-binding</keyword>
<feature type="domain" description="Serine-threonine protein phosphatase N-terminal" evidence="5">
    <location>
        <begin position="23"/>
        <end position="67"/>
    </location>
</feature>
<dbReference type="WBParaSite" id="nRc.2.0.1.t20176-RA">
    <property type="protein sequence ID" value="nRc.2.0.1.t20176-RA"/>
    <property type="gene ID" value="nRc.2.0.1.g20176"/>
</dbReference>
<evidence type="ECO:0000313" key="6">
    <source>
        <dbReference type="Proteomes" id="UP000887565"/>
    </source>
</evidence>
<dbReference type="SUPFAM" id="SSF56300">
    <property type="entry name" value="Metallo-dependent phosphatases"/>
    <property type="match status" value="1"/>
</dbReference>
<reference evidence="7" key="1">
    <citation type="submission" date="2022-11" db="UniProtKB">
        <authorList>
            <consortium name="WormBaseParasite"/>
        </authorList>
    </citation>
    <scope>IDENTIFICATION</scope>
</reference>
<protein>
    <recommendedName>
        <fullName evidence="1">protein-serine/threonine phosphatase</fullName>
        <ecNumber evidence="1">3.1.3.16</ecNumber>
    </recommendedName>
</protein>
<dbReference type="InterPro" id="IPR029052">
    <property type="entry name" value="Metallo-depent_PP-like"/>
</dbReference>
<evidence type="ECO:0000256" key="3">
    <source>
        <dbReference type="ARBA" id="ARBA00022801"/>
    </source>
</evidence>
<keyword evidence="6" id="KW-1185">Reference proteome</keyword>
<evidence type="ECO:0000313" key="7">
    <source>
        <dbReference type="WBParaSite" id="nRc.2.0.1.t20176-RA"/>
    </source>
</evidence>
<accession>A0A915J137</accession>
<keyword evidence="3" id="KW-0378">Hydrolase</keyword>
<dbReference type="GO" id="GO:0004722">
    <property type="term" value="F:protein serine/threonine phosphatase activity"/>
    <property type="evidence" value="ECO:0007669"/>
    <property type="project" value="UniProtKB-EC"/>
</dbReference>
<dbReference type="EC" id="3.1.3.16" evidence="1"/>
<evidence type="ECO:0000256" key="4">
    <source>
        <dbReference type="ARBA" id="ARBA00023211"/>
    </source>
</evidence>